<evidence type="ECO:0000256" key="5">
    <source>
        <dbReference type="ARBA" id="ARBA00022692"/>
    </source>
</evidence>
<comment type="subcellular location">
    <subcellularLocation>
        <location evidence="1">Cell inner membrane</location>
        <topology evidence="1">Multi-pass membrane protein</topology>
    </subcellularLocation>
</comment>
<feature type="transmembrane region" description="Helical" evidence="8">
    <location>
        <begin position="126"/>
        <end position="145"/>
    </location>
</feature>
<dbReference type="EMBL" id="CP102381">
    <property type="protein sequence ID" value="WEJ62974.1"/>
    <property type="molecule type" value="Genomic_DNA"/>
</dbReference>
<dbReference type="Proteomes" id="UP001222275">
    <property type="component" value="Chromosome"/>
</dbReference>
<keyword evidence="6 8" id="KW-1133">Transmembrane helix</keyword>
<evidence type="ECO:0000256" key="4">
    <source>
        <dbReference type="ARBA" id="ARBA00022475"/>
    </source>
</evidence>
<name>A0ABY8CAL3_9GAMM</name>
<dbReference type="InterPro" id="IPR009315">
    <property type="entry name" value="P_starv_induced_PsiE"/>
</dbReference>
<evidence type="ECO:0000256" key="1">
    <source>
        <dbReference type="ARBA" id="ARBA00004429"/>
    </source>
</evidence>
<dbReference type="InterPro" id="IPR020948">
    <property type="entry name" value="P_starv_induced_PsiE-like"/>
</dbReference>
<keyword evidence="7 8" id="KW-0472">Membrane</keyword>
<evidence type="ECO:0000313" key="10">
    <source>
        <dbReference type="Proteomes" id="UP001222275"/>
    </source>
</evidence>
<dbReference type="PANTHER" id="PTHR37819">
    <property type="entry name" value="PROTEIN PSIE"/>
    <property type="match status" value="1"/>
</dbReference>
<dbReference type="Pfam" id="PF06146">
    <property type="entry name" value="PsiE"/>
    <property type="match status" value="1"/>
</dbReference>
<accession>A0ABY8CAL3</accession>
<comment type="similarity">
    <text evidence="2">Belongs to the PsiE family.</text>
</comment>
<evidence type="ECO:0000256" key="8">
    <source>
        <dbReference type="SAM" id="Phobius"/>
    </source>
</evidence>
<protein>
    <recommendedName>
        <fullName evidence="3">Protein PsiE</fullName>
    </recommendedName>
</protein>
<organism evidence="9 10">
    <name type="scientific">Thiomicrorhabdus lithotrophica</name>
    <dbReference type="NCBI Taxonomy" id="2949997"/>
    <lineage>
        <taxon>Bacteria</taxon>
        <taxon>Pseudomonadati</taxon>
        <taxon>Pseudomonadota</taxon>
        <taxon>Gammaproteobacteria</taxon>
        <taxon>Thiotrichales</taxon>
        <taxon>Piscirickettsiaceae</taxon>
        <taxon>Thiomicrorhabdus</taxon>
    </lineage>
</organism>
<feature type="transmembrane region" description="Helical" evidence="8">
    <location>
        <begin position="71"/>
        <end position="90"/>
    </location>
</feature>
<keyword evidence="10" id="KW-1185">Reference proteome</keyword>
<feature type="transmembrane region" description="Helical" evidence="8">
    <location>
        <begin position="42"/>
        <end position="64"/>
    </location>
</feature>
<proteinExistence type="inferred from homology"/>
<dbReference type="PANTHER" id="PTHR37819:SF1">
    <property type="entry name" value="PROTEIN PSIE"/>
    <property type="match status" value="1"/>
</dbReference>
<gene>
    <name evidence="9" type="ORF">NR989_01625</name>
</gene>
<dbReference type="RefSeq" id="WP_275595231.1">
    <property type="nucleotide sequence ID" value="NZ_CP102381.1"/>
</dbReference>
<evidence type="ECO:0000256" key="7">
    <source>
        <dbReference type="ARBA" id="ARBA00023136"/>
    </source>
</evidence>
<feature type="transmembrane region" description="Helical" evidence="8">
    <location>
        <begin position="96"/>
        <end position="114"/>
    </location>
</feature>
<reference evidence="9 10" key="1">
    <citation type="submission" date="2022-06" db="EMBL/GenBank/DDBJ databases">
        <title>Thiomicrohabdus sp. nov, an obligately chemolithoautotrophic, sulfur-oxidizing bacterium isolated from beach of Guanyin Mountain. Amoy.</title>
        <authorList>
            <person name="Zhu H."/>
        </authorList>
    </citation>
    <scope>NUCLEOTIDE SEQUENCE [LARGE SCALE GENOMIC DNA]</scope>
    <source>
        <strain evidence="9 10">XGS-01</strain>
    </source>
</reference>
<evidence type="ECO:0000256" key="6">
    <source>
        <dbReference type="ARBA" id="ARBA00022989"/>
    </source>
</evidence>
<evidence type="ECO:0000256" key="3">
    <source>
        <dbReference type="ARBA" id="ARBA00021903"/>
    </source>
</evidence>
<keyword evidence="4" id="KW-1003">Cell membrane</keyword>
<keyword evidence="5 8" id="KW-0812">Transmembrane</keyword>
<evidence type="ECO:0000256" key="2">
    <source>
        <dbReference type="ARBA" id="ARBA00005632"/>
    </source>
</evidence>
<sequence>MAVEEKVESNEVIRPDVAQTAQSKFNEAAEENFKKGIHLIEFIGLVVIAIATVFAGFDAVMIMFENGEVHLGDLLLLFLYLEVLAMVAIYLDSGKLPVRLPMYIAIVALARYLILEMKDLTEWQMIAVAATITLITLSTLILRYGTTKYPYPANQNRRKSKQKT</sequence>
<evidence type="ECO:0000313" key="9">
    <source>
        <dbReference type="EMBL" id="WEJ62974.1"/>
    </source>
</evidence>